<keyword evidence="1" id="KW-0694">RNA-binding</keyword>
<comment type="caution">
    <text evidence="4">The sequence shown here is derived from an EMBL/GenBank/DDBJ whole genome shotgun (WGS) entry which is preliminary data.</text>
</comment>
<name>A0A7J6NJB1_PEROL</name>
<evidence type="ECO:0000313" key="5">
    <source>
        <dbReference type="Proteomes" id="UP000574390"/>
    </source>
</evidence>
<dbReference type="Pfam" id="PF00013">
    <property type="entry name" value="KH_1"/>
    <property type="match status" value="1"/>
</dbReference>
<feature type="compositionally biased region" description="Low complexity" evidence="2">
    <location>
        <begin position="28"/>
        <end position="37"/>
    </location>
</feature>
<dbReference type="PROSITE" id="PS50084">
    <property type="entry name" value="KH_TYPE_1"/>
    <property type="match status" value="1"/>
</dbReference>
<sequence length="264" mass="29007">MSRSRSRTPASSGRSASRSSSRSRSKSRSSSVSSAASDPGAEGLSVIKVQSDEAALVLGRGGSTKRKLENAADCDIELVNTENGDSNVELRGPARNRELGRDYICFLLLNKKNEPLKLNPEDREDCSWIDVPQDTIGYVTGRERSTLHALEEETETLMFFQDKDIGGSGPRVRGQQDEIEKLIILGPTRGRRIAQLKLMSAIESKSPGFFLDHRNRWNLDDTYGGKLGLTTVKMTEAQFTYALGRRGATRKKLERASGAIIDGV</sequence>
<evidence type="ECO:0000256" key="2">
    <source>
        <dbReference type="SAM" id="MobiDB-lite"/>
    </source>
</evidence>
<dbReference type="InterPro" id="IPR036612">
    <property type="entry name" value="KH_dom_type_1_sf"/>
</dbReference>
<dbReference type="SUPFAM" id="SSF54791">
    <property type="entry name" value="Eukaryotic type KH-domain (KH-domain type I)"/>
    <property type="match status" value="2"/>
</dbReference>
<evidence type="ECO:0000259" key="3">
    <source>
        <dbReference type="SMART" id="SM00322"/>
    </source>
</evidence>
<dbReference type="AlphaFoldDB" id="A0A7J6NJB1"/>
<dbReference type="SMART" id="SM00322">
    <property type="entry name" value="KH"/>
    <property type="match status" value="2"/>
</dbReference>
<evidence type="ECO:0000256" key="1">
    <source>
        <dbReference type="PROSITE-ProRule" id="PRU00117"/>
    </source>
</evidence>
<proteinExistence type="predicted"/>
<dbReference type="CDD" id="cd00105">
    <property type="entry name" value="KH-I"/>
    <property type="match status" value="2"/>
</dbReference>
<protein>
    <recommendedName>
        <fullName evidence="3">K Homology domain-containing protein</fullName>
    </recommendedName>
</protein>
<reference evidence="4 5" key="1">
    <citation type="submission" date="2020-04" db="EMBL/GenBank/DDBJ databases">
        <title>Perkinsus olseni comparative genomics.</title>
        <authorList>
            <person name="Bogema D.R."/>
        </authorList>
    </citation>
    <scope>NUCLEOTIDE SEQUENCE [LARGE SCALE GENOMIC DNA]</scope>
    <source>
        <strain evidence="4">ATCC PRA-205</strain>
    </source>
</reference>
<feature type="compositionally biased region" description="Low complexity" evidence="2">
    <location>
        <begin position="7"/>
        <end position="20"/>
    </location>
</feature>
<dbReference type="EMBL" id="JABANM010037248">
    <property type="protein sequence ID" value="KAF4683978.1"/>
    <property type="molecule type" value="Genomic_DNA"/>
</dbReference>
<dbReference type="InterPro" id="IPR004088">
    <property type="entry name" value="KH_dom_type_1"/>
</dbReference>
<feature type="domain" description="K Homology" evidence="3">
    <location>
        <begin position="123"/>
        <end position="203"/>
    </location>
</feature>
<evidence type="ECO:0000313" key="4">
    <source>
        <dbReference type="EMBL" id="KAF4683978.1"/>
    </source>
</evidence>
<dbReference type="Gene3D" id="3.30.310.210">
    <property type="match status" value="1"/>
</dbReference>
<dbReference type="GO" id="GO:0003723">
    <property type="term" value="F:RNA binding"/>
    <property type="evidence" value="ECO:0007669"/>
    <property type="project" value="UniProtKB-UniRule"/>
</dbReference>
<gene>
    <name evidence="4" type="ORF">FOZ62_012328</name>
</gene>
<dbReference type="InterPro" id="IPR004087">
    <property type="entry name" value="KH_dom"/>
</dbReference>
<feature type="region of interest" description="Disordered" evidence="2">
    <location>
        <begin position="1"/>
        <end position="41"/>
    </location>
</feature>
<organism evidence="4 5">
    <name type="scientific">Perkinsus olseni</name>
    <name type="common">Perkinsus atlanticus</name>
    <dbReference type="NCBI Taxonomy" id="32597"/>
    <lineage>
        <taxon>Eukaryota</taxon>
        <taxon>Sar</taxon>
        <taxon>Alveolata</taxon>
        <taxon>Perkinsozoa</taxon>
        <taxon>Perkinsea</taxon>
        <taxon>Perkinsida</taxon>
        <taxon>Perkinsidae</taxon>
        <taxon>Perkinsus</taxon>
    </lineage>
</organism>
<accession>A0A7J6NJB1</accession>
<dbReference type="Proteomes" id="UP000574390">
    <property type="component" value="Unassembled WGS sequence"/>
</dbReference>
<feature type="domain" description="K Homology" evidence="3">
    <location>
        <begin position="41"/>
        <end position="109"/>
    </location>
</feature>